<feature type="signal peptide" evidence="2">
    <location>
        <begin position="1"/>
        <end position="31"/>
    </location>
</feature>
<organism evidence="3 4">
    <name type="scientific">Aeromicrobium halocynthiae</name>
    <dbReference type="NCBI Taxonomy" id="560557"/>
    <lineage>
        <taxon>Bacteria</taxon>
        <taxon>Bacillati</taxon>
        <taxon>Actinomycetota</taxon>
        <taxon>Actinomycetes</taxon>
        <taxon>Propionibacteriales</taxon>
        <taxon>Nocardioidaceae</taxon>
        <taxon>Aeromicrobium</taxon>
    </lineage>
</organism>
<keyword evidence="4" id="KW-1185">Reference proteome</keyword>
<dbReference type="Proteomes" id="UP001501480">
    <property type="component" value="Unassembled WGS sequence"/>
</dbReference>
<gene>
    <name evidence="3" type="ORF">GCM10009821_20570</name>
</gene>
<dbReference type="PANTHER" id="PTHR37313:SF4">
    <property type="entry name" value="CONSERVED MEMBRANE PROTEIN-RELATED"/>
    <property type="match status" value="1"/>
</dbReference>
<dbReference type="PANTHER" id="PTHR37313">
    <property type="entry name" value="UPF0749 PROTEIN RV1825"/>
    <property type="match status" value="1"/>
</dbReference>
<comment type="similarity">
    <text evidence="1">Belongs to the UPF0749 family.</text>
</comment>
<accession>A0ABN2W4R9</accession>
<dbReference type="EMBL" id="BAAAPY010000007">
    <property type="protein sequence ID" value="GAA2080158.1"/>
    <property type="molecule type" value="Genomic_DNA"/>
</dbReference>
<dbReference type="Gene3D" id="3.30.70.1880">
    <property type="entry name" value="Protein of unknown function DUF881"/>
    <property type="match status" value="1"/>
</dbReference>
<feature type="chain" id="PRO_5046101437" evidence="2">
    <location>
        <begin position="32"/>
        <end position="252"/>
    </location>
</feature>
<dbReference type="Pfam" id="PF05949">
    <property type="entry name" value="DUF881"/>
    <property type="match status" value="1"/>
</dbReference>
<evidence type="ECO:0000313" key="3">
    <source>
        <dbReference type="EMBL" id="GAA2080158.1"/>
    </source>
</evidence>
<dbReference type="RefSeq" id="WP_344327793.1">
    <property type="nucleotide sequence ID" value="NZ_BAAAPY010000007.1"/>
</dbReference>
<evidence type="ECO:0000256" key="2">
    <source>
        <dbReference type="SAM" id="SignalP"/>
    </source>
</evidence>
<sequence>MGSSVAPARVARRVVLFGVCAGAGVMFVAAAATSGGSDLRPSGADLRSVVADRAAGVAEQRDSARSLAREVERLTATADGGAELAELLARRATLGAAAGTRPADGPGVRVVLDDAPTETTFHDVDPNLLVVHEQDIRAFVNALWAGGAEAVALQGQRIVSTTSIRCVGSTVVIDGVPYAPPYRIEAVGDSAGMNFSISTSPQAANYSRYVEQYGLGLEIDTLDRLRVPGHDGALRLTHAQVLQDDIDPGDID</sequence>
<protein>
    <submittedName>
        <fullName evidence="3">DUF881 domain-containing protein</fullName>
    </submittedName>
</protein>
<evidence type="ECO:0000256" key="1">
    <source>
        <dbReference type="ARBA" id="ARBA00009108"/>
    </source>
</evidence>
<evidence type="ECO:0000313" key="4">
    <source>
        <dbReference type="Proteomes" id="UP001501480"/>
    </source>
</evidence>
<reference evidence="3 4" key="1">
    <citation type="journal article" date="2019" name="Int. J. Syst. Evol. Microbiol.">
        <title>The Global Catalogue of Microorganisms (GCM) 10K type strain sequencing project: providing services to taxonomists for standard genome sequencing and annotation.</title>
        <authorList>
            <consortium name="The Broad Institute Genomics Platform"/>
            <consortium name="The Broad Institute Genome Sequencing Center for Infectious Disease"/>
            <person name="Wu L."/>
            <person name="Ma J."/>
        </authorList>
    </citation>
    <scope>NUCLEOTIDE SEQUENCE [LARGE SCALE GENOMIC DNA]</scope>
    <source>
        <strain evidence="3 4">JCM 15749</strain>
    </source>
</reference>
<keyword evidence="2" id="KW-0732">Signal</keyword>
<proteinExistence type="inferred from homology"/>
<name>A0ABN2W4R9_9ACTN</name>
<comment type="caution">
    <text evidence="3">The sequence shown here is derived from an EMBL/GenBank/DDBJ whole genome shotgun (WGS) entry which is preliminary data.</text>
</comment>
<dbReference type="InterPro" id="IPR010273">
    <property type="entry name" value="DUF881"/>
</dbReference>